<keyword evidence="1" id="KW-0812">Transmembrane</keyword>
<proteinExistence type="predicted"/>
<reference evidence="2" key="1">
    <citation type="journal article" date="2020" name="Nature">
        <title>Giant virus diversity and host interactions through global metagenomics.</title>
        <authorList>
            <person name="Schulz F."/>
            <person name="Roux S."/>
            <person name="Paez-Espino D."/>
            <person name="Jungbluth S."/>
            <person name="Walsh D.A."/>
            <person name="Denef V.J."/>
            <person name="McMahon K.D."/>
            <person name="Konstantinidis K.T."/>
            <person name="Eloe-Fadrosh E.A."/>
            <person name="Kyrpides N.C."/>
            <person name="Woyke T."/>
        </authorList>
    </citation>
    <scope>NUCLEOTIDE SEQUENCE</scope>
    <source>
        <strain evidence="2">GVMAG-M-3300023179-73</strain>
    </source>
</reference>
<accession>A0A6C0H763</accession>
<evidence type="ECO:0000256" key="1">
    <source>
        <dbReference type="SAM" id="Phobius"/>
    </source>
</evidence>
<feature type="transmembrane region" description="Helical" evidence="1">
    <location>
        <begin position="6"/>
        <end position="25"/>
    </location>
</feature>
<protein>
    <submittedName>
        <fullName evidence="2">Uncharacterized protein</fullName>
    </submittedName>
</protein>
<dbReference type="AlphaFoldDB" id="A0A6C0H763"/>
<keyword evidence="1" id="KW-1133">Transmembrane helix</keyword>
<dbReference type="EMBL" id="MN739891">
    <property type="protein sequence ID" value="QHT76237.1"/>
    <property type="molecule type" value="Genomic_DNA"/>
</dbReference>
<organism evidence="2">
    <name type="scientific">viral metagenome</name>
    <dbReference type="NCBI Taxonomy" id="1070528"/>
    <lineage>
        <taxon>unclassified sequences</taxon>
        <taxon>metagenomes</taxon>
        <taxon>organismal metagenomes</taxon>
    </lineage>
</organism>
<name>A0A6C0H763_9ZZZZ</name>
<sequence>MQFVMNFRDLAILAGLLFVLYYLFLDKREKLENTSESKACGQNAINEAYLDYVFGGVPSNR</sequence>
<keyword evidence="1" id="KW-0472">Membrane</keyword>
<evidence type="ECO:0000313" key="2">
    <source>
        <dbReference type="EMBL" id="QHT76237.1"/>
    </source>
</evidence>